<reference evidence="2 3" key="1">
    <citation type="submission" date="2019-05" db="EMBL/GenBank/DDBJ databases">
        <title>Another draft genome of Portunus trituberculatus and its Hox gene families provides insights of decapod evolution.</title>
        <authorList>
            <person name="Jeong J.-H."/>
            <person name="Song I."/>
            <person name="Kim S."/>
            <person name="Choi T."/>
            <person name="Kim D."/>
            <person name="Ryu S."/>
            <person name="Kim W."/>
        </authorList>
    </citation>
    <scope>NUCLEOTIDE SEQUENCE [LARGE SCALE GENOMIC DNA]</scope>
    <source>
        <tissue evidence="2">Muscle</tissue>
    </source>
</reference>
<organism evidence="2 3">
    <name type="scientific">Portunus trituberculatus</name>
    <name type="common">Swimming crab</name>
    <name type="synonym">Neptunus trituberculatus</name>
    <dbReference type="NCBI Taxonomy" id="210409"/>
    <lineage>
        <taxon>Eukaryota</taxon>
        <taxon>Metazoa</taxon>
        <taxon>Ecdysozoa</taxon>
        <taxon>Arthropoda</taxon>
        <taxon>Crustacea</taxon>
        <taxon>Multicrustacea</taxon>
        <taxon>Malacostraca</taxon>
        <taxon>Eumalacostraca</taxon>
        <taxon>Eucarida</taxon>
        <taxon>Decapoda</taxon>
        <taxon>Pleocyemata</taxon>
        <taxon>Brachyura</taxon>
        <taxon>Eubrachyura</taxon>
        <taxon>Portunoidea</taxon>
        <taxon>Portunidae</taxon>
        <taxon>Portuninae</taxon>
        <taxon>Portunus</taxon>
    </lineage>
</organism>
<evidence type="ECO:0000313" key="2">
    <source>
        <dbReference type="EMBL" id="MPC48487.1"/>
    </source>
</evidence>
<evidence type="ECO:0000256" key="1">
    <source>
        <dbReference type="SAM" id="MobiDB-lite"/>
    </source>
</evidence>
<evidence type="ECO:0000313" key="3">
    <source>
        <dbReference type="Proteomes" id="UP000324222"/>
    </source>
</evidence>
<dbReference type="AlphaFoldDB" id="A0A5B7FSY7"/>
<keyword evidence="3" id="KW-1185">Reference proteome</keyword>
<dbReference type="EMBL" id="VSRR010008310">
    <property type="protein sequence ID" value="MPC48487.1"/>
    <property type="molecule type" value="Genomic_DNA"/>
</dbReference>
<dbReference type="Proteomes" id="UP000324222">
    <property type="component" value="Unassembled WGS sequence"/>
</dbReference>
<accession>A0A5B7FSY7</accession>
<proteinExistence type="predicted"/>
<feature type="compositionally biased region" description="Polar residues" evidence="1">
    <location>
        <begin position="221"/>
        <end position="254"/>
    </location>
</feature>
<comment type="caution">
    <text evidence="2">The sequence shown here is derived from an EMBL/GenBank/DDBJ whole genome shotgun (WGS) entry which is preliminary data.</text>
</comment>
<gene>
    <name evidence="2" type="ORF">E2C01_042260</name>
</gene>
<feature type="region of interest" description="Disordered" evidence="1">
    <location>
        <begin position="197"/>
        <end position="254"/>
    </location>
</feature>
<name>A0A5B7FSY7_PORTR</name>
<sequence>MSQASEALTRANESSRLSFAKYPARQYYRSYRTSIDEGRNLPAKVNPELVEHLTVYGDLWVSFSQGEMMHLEEALLTTQDTQNFLFWLMGTFCSLTSSGEGLSVHGPMLHQLTHSIQHAMVDQARITAFALANDKGSKERLLSLTSSPPAKLRCSHVDSDLLFDLASVEEAIGQARQAASVPLTEVAAKALIKAKPRPGAPLVEKHPRSSTSADSRPCPGPTQQWFSKPYFQPSTSHNSGHPSSRQSYIRTFRK</sequence>
<protein>
    <submittedName>
        <fullName evidence="2">Uncharacterized protein</fullName>
    </submittedName>
</protein>